<dbReference type="GO" id="GO:0005886">
    <property type="term" value="C:plasma membrane"/>
    <property type="evidence" value="ECO:0007669"/>
    <property type="project" value="UniProtKB-SubCell"/>
</dbReference>
<feature type="signal peptide" evidence="2">
    <location>
        <begin position="1"/>
        <end position="29"/>
    </location>
</feature>
<reference evidence="4 5" key="1">
    <citation type="submission" date="2020-04" db="EMBL/GenBank/DDBJ databases">
        <title>Complete genome of a Psychrophilic, Marine, Gas Vacuolate Bacterium Polaromonas vacuolata KCTC 22033T.</title>
        <authorList>
            <person name="Hwang K."/>
            <person name="Kim K.M."/>
        </authorList>
    </citation>
    <scope>NUCLEOTIDE SEQUENCE [LARGE SCALE GENOMIC DNA]</scope>
    <source>
        <strain evidence="4 5">KCTC 22033</strain>
    </source>
</reference>
<dbReference type="KEGG" id="pvac:HC248_02055"/>
<dbReference type="RefSeq" id="WP_168922360.1">
    <property type="nucleotide sequence ID" value="NZ_CP051461.1"/>
</dbReference>
<keyword evidence="2" id="KW-0564">Palmitate</keyword>
<proteinExistence type="inferred from homology"/>
<feature type="chain" id="PRO_5026379735" evidence="2">
    <location>
        <begin position="30"/>
        <end position="489"/>
    </location>
</feature>
<dbReference type="Proteomes" id="UP000502041">
    <property type="component" value="Chromosome"/>
</dbReference>
<keyword evidence="2" id="KW-0732">Signal</keyword>
<dbReference type="AlphaFoldDB" id="A0A6H2HA59"/>
<dbReference type="NCBIfam" id="TIGR01845">
    <property type="entry name" value="outer_NodT"/>
    <property type="match status" value="1"/>
</dbReference>
<evidence type="ECO:0000313" key="4">
    <source>
        <dbReference type="EMBL" id="QJC56745.1"/>
    </source>
</evidence>
<dbReference type="Pfam" id="PF02321">
    <property type="entry name" value="OEP"/>
    <property type="match status" value="2"/>
</dbReference>
<keyword evidence="2" id="KW-0449">Lipoprotein</keyword>
<dbReference type="PANTHER" id="PTHR30203">
    <property type="entry name" value="OUTER MEMBRANE CATION EFFLUX PROTEIN"/>
    <property type="match status" value="1"/>
</dbReference>
<gene>
    <name evidence="4" type="primary">ttgC</name>
    <name evidence="4" type="ORF">HC248_02055</name>
</gene>
<dbReference type="InterPro" id="IPR010131">
    <property type="entry name" value="MdtP/NodT-like"/>
</dbReference>
<dbReference type="PANTHER" id="PTHR30203:SF32">
    <property type="entry name" value="CATION EFFLUX SYSTEM PROTEIN CUSC"/>
    <property type="match status" value="1"/>
</dbReference>
<evidence type="ECO:0000256" key="1">
    <source>
        <dbReference type="ARBA" id="ARBA00007613"/>
    </source>
</evidence>
<organism evidence="4 5">
    <name type="scientific">Polaromonas vacuolata</name>
    <dbReference type="NCBI Taxonomy" id="37448"/>
    <lineage>
        <taxon>Bacteria</taxon>
        <taxon>Pseudomonadati</taxon>
        <taxon>Pseudomonadota</taxon>
        <taxon>Betaproteobacteria</taxon>
        <taxon>Burkholderiales</taxon>
        <taxon>Comamonadaceae</taxon>
        <taxon>Polaromonas</taxon>
    </lineage>
</organism>
<dbReference type="InterPro" id="IPR003423">
    <property type="entry name" value="OMP_efflux"/>
</dbReference>
<comment type="similarity">
    <text evidence="1 2">Belongs to the outer membrane factor (OMF) (TC 1.B.17) family.</text>
</comment>
<keyword evidence="2" id="KW-1134">Transmembrane beta strand</keyword>
<dbReference type="Gene3D" id="1.20.1600.10">
    <property type="entry name" value="Outer membrane efflux proteins (OEP)"/>
    <property type="match status" value="1"/>
</dbReference>
<dbReference type="GO" id="GO:0015562">
    <property type="term" value="F:efflux transmembrane transporter activity"/>
    <property type="evidence" value="ECO:0007669"/>
    <property type="project" value="InterPro"/>
</dbReference>
<sequence length="489" mass="52968">MKPSHRFKTLSFRVAALSAIALVAGCANLAPDYQRPALPVPATLDSTNTTPSTPEIQTPALSWNDFLQEQRLREVVALTLENNRDLRVAVLAISKARAQYSISRADLFPTLTATGEGNSSNAGSQTSNNSNAQTGVRRQYTAELGITSYEIDFFSRVRNLNDAALQQFFSITENRRSVQLSLVAEVVNAWLTLDADGRRLQLANNTLENLSRAYELSKRSFELGATSGLALAQAQTTVDAARVDVGSFTSLFARDRNLLALLIGATMPERLLPDGAVAEPIRADSAPRQQAKTASLLLDVPVNLPSTRLQNRPDVQAAEFALRASYANIGAARAAFFPSITLTATAGSSSSSLSNLFASGSSSWSFLPQIRLPIFDAGRNRANLDIAQIDRNSLLAKYEKTVQTAFRETADALADRATLESRLTAQRSLVAATEQVLKLSEARYRLGSDSFLPVLDARRAVYAAEQTLIGLVLTEQLNRITLYKVLGGG</sequence>
<dbReference type="Gene3D" id="2.20.200.10">
    <property type="entry name" value="Outer membrane efflux proteins (OEP)"/>
    <property type="match status" value="1"/>
</dbReference>
<dbReference type="EMBL" id="CP051461">
    <property type="protein sequence ID" value="QJC56745.1"/>
    <property type="molecule type" value="Genomic_DNA"/>
</dbReference>
<dbReference type="SUPFAM" id="SSF56954">
    <property type="entry name" value="Outer membrane efflux proteins (OEP)"/>
    <property type="match status" value="1"/>
</dbReference>
<accession>A0A6H2HA59</accession>
<feature type="region of interest" description="Disordered" evidence="3">
    <location>
        <begin position="116"/>
        <end position="135"/>
    </location>
</feature>
<comment type="subcellular location">
    <subcellularLocation>
        <location evidence="2">Cell membrane</location>
        <topology evidence="2">Lipid-anchor</topology>
    </subcellularLocation>
</comment>
<evidence type="ECO:0000313" key="5">
    <source>
        <dbReference type="Proteomes" id="UP000502041"/>
    </source>
</evidence>
<keyword evidence="2" id="KW-0812">Transmembrane</keyword>
<keyword evidence="5" id="KW-1185">Reference proteome</keyword>
<evidence type="ECO:0000256" key="2">
    <source>
        <dbReference type="RuleBase" id="RU362097"/>
    </source>
</evidence>
<name>A0A6H2HA59_9BURK</name>
<dbReference type="PROSITE" id="PS51257">
    <property type="entry name" value="PROKAR_LIPOPROTEIN"/>
    <property type="match status" value="1"/>
</dbReference>
<protein>
    <submittedName>
        <fullName evidence="4">Toluene efflux pump outer membrane protein TtgC</fullName>
    </submittedName>
</protein>
<keyword evidence="2" id="KW-0472">Membrane</keyword>
<evidence type="ECO:0000256" key="3">
    <source>
        <dbReference type="SAM" id="MobiDB-lite"/>
    </source>
</evidence>